<proteinExistence type="predicted"/>
<dbReference type="VEuPathDB" id="ToxoDB:EMWEY_00017630"/>
<reference evidence="2" key="1">
    <citation type="submission" date="2013-10" db="EMBL/GenBank/DDBJ databases">
        <title>Genomic analysis of the causative agents of coccidiosis in chickens.</title>
        <authorList>
            <person name="Reid A.J."/>
            <person name="Blake D."/>
            <person name="Billington K."/>
            <person name="Browne H."/>
            <person name="Dunn M."/>
            <person name="Hung S."/>
            <person name="Kawahara F."/>
            <person name="Miranda-Saavedra D."/>
            <person name="Mourier T."/>
            <person name="Nagra H."/>
            <person name="Otto T.D."/>
            <person name="Rawlings N."/>
            <person name="Sanchez A."/>
            <person name="Sanders M."/>
            <person name="Subramaniam C."/>
            <person name="Tay Y."/>
            <person name="Dear P."/>
            <person name="Doerig C."/>
            <person name="Gruber A."/>
            <person name="Parkinson J."/>
            <person name="Shirley M."/>
            <person name="Wan K.L."/>
            <person name="Berriman M."/>
            <person name="Tomley F."/>
            <person name="Pain A."/>
        </authorList>
    </citation>
    <scope>NUCLEOTIDE SEQUENCE [LARGE SCALE GENOMIC DNA]</scope>
    <source>
        <strain evidence="2">Weybridge</strain>
    </source>
</reference>
<keyword evidence="1" id="KW-0812">Transmembrane</keyword>
<evidence type="ECO:0000313" key="2">
    <source>
        <dbReference type="EMBL" id="CDJ58733.1"/>
    </source>
</evidence>
<keyword evidence="1" id="KW-0472">Membrane</keyword>
<name>U6M6P1_EIMMA</name>
<reference evidence="2" key="2">
    <citation type="submission" date="2013-10" db="EMBL/GenBank/DDBJ databases">
        <authorList>
            <person name="Aslett M."/>
        </authorList>
    </citation>
    <scope>NUCLEOTIDE SEQUENCE [LARGE SCALE GENOMIC DNA]</scope>
    <source>
        <strain evidence="2">Weybridge</strain>
    </source>
</reference>
<dbReference type="AlphaFoldDB" id="U6M6P1"/>
<keyword evidence="3" id="KW-1185">Reference proteome</keyword>
<dbReference type="Proteomes" id="UP000030763">
    <property type="component" value="Unassembled WGS sequence"/>
</dbReference>
<protein>
    <submittedName>
        <fullName evidence="2">Uncharacterized protein</fullName>
    </submittedName>
</protein>
<dbReference type="RefSeq" id="XP_013335381.1">
    <property type="nucleotide sequence ID" value="XM_013479927.1"/>
</dbReference>
<dbReference type="EMBL" id="HG719812">
    <property type="protein sequence ID" value="CDJ58733.1"/>
    <property type="molecule type" value="Genomic_DNA"/>
</dbReference>
<evidence type="ECO:0000313" key="3">
    <source>
        <dbReference type="Proteomes" id="UP000030763"/>
    </source>
</evidence>
<organism evidence="2 3">
    <name type="scientific">Eimeria maxima</name>
    <name type="common">Coccidian parasite</name>
    <dbReference type="NCBI Taxonomy" id="5804"/>
    <lineage>
        <taxon>Eukaryota</taxon>
        <taxon>Sar</taxon>
        <taxon>Alveolata</taxon>
        <taxon>Apicomplexa</taxon>
        <taxon>Conoidasida</taxon>
        <taxon>Coccidia</taxon>
        <taxon>Eucoccidiorida</taxon>
        <taxon>Eimeriorina</taxon>
        <taxon>Eimeriidae</taxon>
        <taxon>Eimeria</taxon>
    </lineage>
</organism>
<gene>
    <name evidence="2" type="ORF">EMWEY_00017630</name>
</gene>
<dbReference type="GeneID" id="25335749"/>
<accession>U6M6P1</accession>
<keyword evidence="1" id="KW-1133">Transmembrane helix</keyword>
<feature type="transmembrane region" description="Helical" evidence="1">
    <location>
        <begin position="51"/>
        <end position="70"/>
    </location>
</feature>
<evidence type="ECO:0000256" key="1">
    <source>
        <dbReference type="SAM" id="Phobius"/>
    </source>
</evidence>
<sequence>MPVQAYTYHVLLLLDAAAACSGAILLADSVRAVVSYEPTLHRGASKNEQATVVLIGIAAFLVMIFANMPYSVMEYTKVYADNFGGAIASAGKHIKAKVQGAQRT</sequence>
<feature type="transmembrane region" description="Helical" evidence="1">
    <location>
        <begin position="6"/>
        <end position="30"/>
    </location>
</feature>